<protein>
    <submittedName>
        <fullName evidence="2">IS1595 family transposase</fullName>
    </submittedName>
</protein>
<dbReference type="InterPro" id="IPR024442">
    <property type="entry name" value="Transposase_Zn_ribbon"/>
</dbReference>
<evidence type="ECO:0000313" key="2">
    <source>
        <dbReference type="EMBL" id="MFC3670877.1"/>
    </source>
</evidence>
<dbReference type="Pfam" id="PF12760">
    <property type="entry name" value="Zn_ribbon_IS1595"/>
    <property type="match status" value="1"/>
</dbReference>
<name>A0ABV7V140_9SPHN</name>
<dbReference type="RefSeq" id="WP_379540877.1">
    <property type="nucleotide sequence ID" value="NZ_JBHRYE010000010.1"/>
</dbReference>
<organism evidence="2 3">
    <name type="scientific">Novosphingobium pokkalii</name>
    <dbReference type="NCBI Taxonomy" id="1770194"/>
    <lineage>
        <taxon>Bacteria</taxon>
        <taxon>Pseudomonadati</taxon>
        <taxon>Pseudomonadota</taxon>
        <taxon>Alphaproteobacteria</taxon>
        <taxon>Sphingomonadales</taxon>
        <taxon>Sphingomonadaceae</taxon>
        <taxon>Novosphingobium</taxon>
    </lineage>
</organism>
<dbReference type="Proteomes" id="UP001595683">
    <property type="component" value="Unassembled WGS sequence"/>
</dbReference>
<evidence type="ECO:0000313" key="3">
    <source>
        <dbReference type="Proteomes" id="UP001595683"/>
    </source>
</evidence>
<evidence type="ECO:0000259" key="1">
    <source>
        <dbReference type="Pfam" id="PF12760"/>
    </source>
</evidence>
<comment type="caution">
    <text evidence="2">The sequence shown here is derived from an EMBL/GenBank/DDBJ whole genome shotgun (WGS) entry which is preliminary data.</text>
</comment>
<gene>
    <name evidence="2" type="ORF">ACFOOT_05530</name>
</gene>
<dbReference type="NCBIfam" id="NF033547">
    <property type="entry name" value="transpos_IS1595"/>
    <property type="match status" value="1"/>
</dbReference>
<feature type="domain" description="Transposase zinc-ribbon" evidence="1">
    <location>
        <begin position="16"/>
        <end position="60"/>
    </location>
</feature>
<dbReference type="EMBL" id="JBHRYE010000010">
    <property type="protein sequence ID" value="MFC3670877.1"/>
    <property type="molecule type" value="Genomic_DNA"/>
</dbReference>
<sequence>MLTTFNSMLEMMREAPDEQSAIDHFTAIRWKNGAFCPHCNSDRIYCFSDQRTHKCGHCRKRFSIRVGTIFEDSKLPLRTWLLAIWLITSHKKGIASTQLAKDLGITQKSAWFVLHRLRYAAQTRSFNRPLSGEVEADETFIGGEQMNKHSWQRTGGKQSGK</sequence>
<reference evidence="3" key="1">
    <citation type="journal article" date="2019" name="Int. J. Syst. Evol. Microbiol.">
        <title>The Global Catalogue of Microorganisms (GCM) 10K type strain sequencing project: providing services to taxonomists for standard genome sequencing and annotation.</title>
        <authorList>
            <consortium name="The Broad Institute Genomics Platform"/>
            <consortium name="The Broad Institute Genome Sequencing Center for Infectious Disease"/>
            <person name="Wu L."/>
            <person name="Ma J."/>
        </authorList>
    </citation>
    <scope>NUCLEOTIDE SEQUENCE [LARGE SCALE GENOMIC DNA]</scope>
    <source>
        <strain evidence="3">KCTC 42224</strain>
    </source>
</reference>
<accession>A0ABV7V140</accession>
<keyword evidence="3" id="KW-1185">Reference proteome</keyword>
<proteinExistence type="predicted"/>